<keyword evidence="3 5" id="KW-0328">Glycosyltransferase</keyword>
<keyword evidence="4 5" id="KW-0808">Transferase</keyword>
<accession>A0A8J4Q1M9</accession>
<evidence type="ECO:0000256" key="1">
    <source>
        <dbReference type="ARBA" id="ARBA00004922"/>
    </source>
</evidence>
<dbReference type="Pfam" id="PF00852">
    <property type="entry name" value="Glyco_transf_10"/>
    <property type="match status" value="1"/>
</dbReference>
<proteinExistence type="inferred from homology"/>
<dbReference type="EMBL" id="AJWJ01000037">
    <property type="protein sequence ID" value="KAF2077149.1"/>
    <property type="molecule type" value="Genomic_DNA"/>
</dbReference>
<dbReference type="OrthoDB" id="427096at2759"/>
<comment type="subcellular location">
    <subcellularLocation>
        <location evidence="5">Golgi apparatus</location>
        <location evidence="5">Golgi stack membrane</location>
        <topology evidence="5">Single-pass type II membrane protein</topology>
    </subcellularLocation>
</comment>
<dbReference type="PANTHER" id="PTHR11929">
    <property type="entry name" value="ALPHA- 1,3 -FUCOSYLTRANSFERASE"/>
    <property type="match status" value="1"/>
</dbReference>
<comment type="similarity">
    <text evidence="2 5">Belongs to the glycosyltransferase 10 family.</text>
</comment>
<evidence type="ECO:0000259" key="6">
    <source>
        <dbReference type="Pfam" id="PF00852"/>
    </source>
</evidence>
<evidence type="ECO:0000313" key="8">
    <source>
        <dbReference type="Proteomes" id="UP000695562"/>
    </source>
</evidence>
<dbReference type="UniPathway" id="UPA00378"/>
<name>A0A8J4Q1M9_9MYCE</name>
<evidence type="ECO:0000256" key="5">
    <source>
        <dbReference type="RuleBase" id="RU003832"/>
    </source>
</evidence>
<dbReference type="Gene3D" id="3.40.50.11660">
    <property type="entry name" value="Glycosyl transferase family 10, C-terminal domain"/>
    <property type="match status" value="1"/>
</dbReference>
<feature type="domain" description="Fucosyltransferase C-terminal" evidence="6">
    <location>
        <begin position="267"/>
        <end position="426"/>
    </location>
</feature>
<keyword evidence="5" id="KW-0812">Transmembrane</keyword>
<keyword evidence="8" id="KW-1185">Reference proteome</keyword>
<dbReference type="GO" id="GO:0032580">
    <property type="term" value="C:Golgi cisterna membrane"/>
    <property type="evidence" value="ECO:0007669"/>
    <property type="project" value="UniProtKB-SubCell"/>
</dbReference>
<dbReference type="InterPro" id="IPR001503">
    <property type="entry name" value="Glyco_trans_10"/>
</dbReference>
<gene>
    <name evidence="7" type="ORF">CYY_001534</name>
</gene>
<comment type="pathway">
    <text evidence="1">Protein modification; protein glycosylation.</text>
</comment>
<dbReference type="AlphaFoldDB" id="A0A8J4Q1M9"/>
<evidence type="ECO:0000256" key="3">
    <source>
        <dbReference type="ARBA" id="ARBA00022676"/>
    </source>
</evidence>
<evidence type="ECO:0000256" key="4">
    <source>
        <dbReference type="ARBA" id="ARBA00022679"/>
    </source>
</evidence>
<evidence type="ECO:0000313" key="7">
    <source>
        <dbReference type="EMBL" id="KAF2077149.1"/>
    </source>
</evidence>
<dbReference type="SUPFAM" id="SSF53756">
    <property type="entry name" value="UDP-Glycosyltransferase/glycogen phosphorylase"/>
    <property type="match status" value="1"/>
</dbReference>
<evidence type="ECO:0000256" key="2">
    <source>
        <dbReference type="ARBA" id="ARBA00008919"/>
    </source>
</evidence>
<dbReference type="GO" id="GO:0046920">
    <property type="term" value="F:alpha-(1-&gt;3)-fucosyltransferase activity"/>
    <property type="evidence" value="ECO:0007669"/>
    <property type="project" value="TreeGrafter"/>
</dbReference>
<keyword evidence="5" id="KW-1133">Transmembrane helix</keyword>
<dbReference type="PANTHER" id="PTHR11929:SF194">
    <property type="entry name" value="ALPHA-(1,3)-FUCOSYLTRANSFERASE 10"/>
    <property type="match status" value="1"/>
</dbReference>
<dbReference type="InterPro" id="IPR038577">
    <property type="entry name" value="GT10-like_C_sf"/>
</dbReference>
<feature type="transmembrane region" description="Helical" evidence="5">
    <location>
        <begin position="27"/>
        <end position="46"/>
    </location>
</feature>
<dbReference type="Proteomes" id="UP000695562">
    <property type="component" value="Unassembled WGS sequence"/>
</dbReference>
<keyword evidence="5" id="KW-0333">Golgi apparatus</keyword>
<comment type="caution">
    <text evidence="7">The sequence shown here is derived from an EMBL/GenBank/DDBJ whole genome shotgun (WGS) entry which is preliminary data.</text>
</comment>
<organism evidence="7 8">
    <name type="scientific">Polysphondylium violaceum</name>
    <dbReference type="NCBI Taxonomy" id="133409"/>
    <lineage>
        <taxon>Eukaryota</taxon>
        <taxon>Amoebozoa</taxon>
        <taxon>Evosea</taxon>
        <taxon>Eumycetozoa</taxon>
        <taxon>Dictyostelia</taxon>
        <taxon>Dictyosteliales</taxon>
        <taxon>Dictyosteliaceae</taxon>
        <taxon>Polysphondylium</taxon>
    </lineage>
</organism>
<dbReference type="EC" id="2.4.1.-" evidence="5"/>
<reference evidence="7" key="1">
    <citation type="submission" date="2020-01" db="EMBL/GenBank/DDBJ databases">
        <title>Development of genomics and gene disruption for Polysphondylium violaceum indicates a role for the polyketide synthase stlB in stalk morphogenesis.</title>
        <authorList>
            <person name="Narita B."/>
            <person name="Kawabe Y."/>
            <person name="Kin K."/>
            <person name="Saito T."/>
            <person name="Gibbs R."/>
            <person name="Kuspa A."/>
            <person name="Muzny D."/>
            <person name="Queller D."/>
            <person name="Richards S."/>
            <person name="Strassman J."/>
            <person name="Sucgang R."/>
            <person name="Worley K."/>
            <person name="Schaap P."/>
        </authorList>
    </citation>
    <scope>NUCLEOTIDE SEQUENCE</scope>
    <source>
        <strain evidence="7">QSvi11</strain>
    </source>
</reference>
<sequence>MHTFHNRPRDIFSNYSMKVDIEKLRKHNLSIIVAIFSIGFLVLFILQSTAVLDRNNSNRDELVQPTKTFIKDPNQSYFLLRVGNKQEQQWAENMLLLNSTYYCNAHHVVKLITDPNAYYDIEIYFNSTHIQNGSVPHSAPAPSVPRVLYNDPSVPRVQSACTKKMNCNEDYNFIVSPYPESTLKVGSPLANRVQSFLDAPQFQYDYEIGPPKTLFFHMLIENYHYRHIKPTIASFFQPLGRSLDSSAGDSSDSSNETGSNYSTTCTKETSDMLVELQRYIVFHSYGNCSNTSLPFQESSPYQLAEKEQYIVGFNIARTKDIIRKYKYHLITDPHNCCSTAFEWDQMVDRIILVLESGSVPVILSKRKTFTDVLPYGSYVHLADFHSIHHMAKYLISSEQNDPKYKSFFDWRKNTTAMEQWKTRLENQRWLGQLVNVLNFWNKNRLNSPSNNNREDNDW</sequence>
<keyword evidence="5" id="KW-0472">Membrane</keyword>
<protein>
    <recommendedName>
        <fullName evidence="5">Fucosyltransferase</fullName>
        <ecNumber evidence="5">2.4.1.-</ecNumber>
    </recommendedName>
</protein>
<dbReference type="InterPro" id="IPR055270">
    <property type="entry name" value="Glyco_tran_10_C"/>
</dbReference>